<dbReference type="Proteomes" id="UP001589750">
    <property type="component" value="Unassembled WGS sequence"/>
</dbReference>
<reference evidence="3 4" key="1">
    <citation type="submission" date="2024-09" db="EMBL/GenBank/DDBJ databases">
        <authorList>
            <person name="Sun Q."/>
            <person name="Mori K."/>
        </authorList>
    </citation>
    <scope>NUCLEOTIDE SEQUENCE [LARGE SCALE GENOMIC DNA]</scope>
    <source>
        <strain evidence="3 4">JCM 9626</strain>
    </source>
</reference>
<evidence type="ECO:0000259" key="2">
    <source>
        <dbReference type="Pfam" id="PF14016"/>
    </source>
</evidence>
<sequence length="172" mass="17678">MNILTKISTTTAALAIAATGTVVGTSGAAQAQTPECGNSDVRASYHATDAGAGHRYGEIRLTAKAGHTCSVRGYGGLSYVGHGNGTQVGRSAQRDPGTVRTIVLRPGQSAVSTVDETVAANYPRSTCKPTAVDGFRVYVPDSRVSQYVVHRTTGCAGSGVQLLGHQPFARAS</sequence>
<feature type="chain" id="PRO_5045218534" evidence="1">
    <location>
        <begin position="32"/>
        <end position="172"/>
    </location>
</feature>
<comment type="caution">
    <text evidence="3">The sequence shown here is derived from an EMBL/GenBank/DDBJ whole genome shotgun (WGS) entry which is preliminary data.</text>
</comment>
<proteinExistence type="predicted"/>
<keyword evidence="4" id="KW-1185">Reference proteome</keyword>
<dbReference type="EMBL" id="JBHMDG010000009">
    <property type="protein sequence ID" value="MFB9312868.1"/>
    <property type="molecule type" value="Genomic_DNA"/>
</dbReference>
<evidence type="ECO:0000256" key="1">
    <source>
        <dbReference type="SAM" id="SignalP"/>
    </source>
</evidence>
<gene>
    <name evidence="3" type="ORF">ACFFRI_07410</name>
</gene>
<name>A0ABV5K9V5_9ACTN</name>
<organism evidence="3 4">
    <name type="scientific">Nocardioides plantarum</name>
    <dbReference type="NCBI Taxonomy" id="29299"/>
    <lineage>
        <taxon>Bacteria</taxon>
        <taxon>Bacillati</taxon>
        <taxon>Actinomycetota</taxon>
        <taxon>Actinomycetes</taxon>
        <taxon>Propionibacteriales</taxon>
        <taxon>Nocardioidaceae</taxon>
        <taxon>Nocardioides</taxon>
    </lineage>
</organism>
<evidence type="ECO:0000313" key="4">
    <source>
        <dbReference type="Proteomes" id="UP001589750"/>
    </source>
</evidence>
<dbReference type="Pfam" id="PF14016">
    <property type="entry name" value="DUF4232"/>
    <property type="match status" value="1"/>
</dbReference>
<evidence type="ECO:0000313" key="3">
    <source>
        <dbReference type="EMBL" id="MFB9312868.1"/>
    </source>
</evidence>
<feature type="domain" description="DUF4232" evidence="2">
    <location>
        <begin position="36"/>
        <end position="159"/>
    </location>
</feature>
<accession>A0ABV5K9V5</accession>
<keyword evidence="1" id="KW-0732">Signal</keyword>
<protein>
    <submittedName>
        <fullName evidence="3">DUF4232 domain-containing protein</fullName>
    </submittedName>
</protein>
<dbReference type="InterPro" id="IPR025326">
    <property type="entry name" value="DUF4232"/>
</dbReference>
<feature type="signal peptide" evidence="1">
    <location>
        <begin position="1"/>
        <end position="31"/>
    </location>
</feature>
<dbReference type="RefSeq" id="WP_170215487.1">
    <property type="nucleotide sequence ID" value="NZ_JBHMDG010000009.1"/>
</dbReference>